<sequence length="415" mass="45834">MKNMLKVFIFSNILTFMLFFVSYEKAQGAYYVAPDGDDESEGTFSSPWQSIQHAVNQAESGDVINVREGIYKEMVIISEKEALNDQWITIKNYPNEKPIIDAEGLDITSSKRAGIEIIDSEGIRIKGFEIRNLKADSRESFPAGILVRGKTKNIELVENDIHHIANYSSNGNAHGILVYGNQPQPIQNIKILKNLLHDLTLGSSESLTLSGNVEHFTIDENIVSRNNNIGIDIAGRYGACTSDGCTDYARDGVVSNNIVSYISSGENPSYEGSASAPGIYVDGGQNVVVKNNHVNKNDYGISVSSEQEGFSSKNITIKENYIAQNTKAGLVIGGASLDNGGTENSSITDNLFLFNDRSKKGYREITIQHHTRGNEFLGNIYYVCGSKEYINIPEKVSADNRFMDELVYQQAFCKK</sequence>
<dbReference type="InterPro" id="IPR012334">
    <property type="entry name" value="Pectin_lyas_fold"/>
</dbReference>
<accession>A0ABV3VV32</accession>
<dbReference type="RefSeq" id="WP_368635693.1">
    <property type="nucleotide sequence ID" value="NZ_JBFRHK010000003.1"/>
</dbReference>
<evidence type="ECO:0000313" key="6">
    <source>
        <dbReference type="Proteomes" id="UP001558534"/>
    </source>
</evidence>
<feature type="domain" description="Right handed beta helix" evidence="4">
    <location>
        <begin position="103"/>
        <end position="246"/>
    </location>
</feature>
<keyword evidence="3" id="KW-0732">Signal</keyword>
<name>A0ABV3VV32_9BACI</name>
<dbReference type="Gene3D" id="2.160.20.10">
    <property type="entry name" value="Single-stranded right-handed beta-helix, Pectin lyase-like"/>
    <property type="match status" value="1"/>
</dbReference>
<dbReference type="Pfam" id="PF13229">
    <property type="entry name" value="Beta_helix"/>
    <property type="match status" value="1"/>
</dbReference>
<dbReference type="PANTHER" id="PTHR40088">
    <property type="entry name" value="PECTATE LYASE (EUROFUNG)"/>
    <property type="match status" value="1"/>
</dbReference>
<evidence type="ECO:0000256" key="3">
    <source>
        <dbReference type="ARBA" id="ARBA00022729"/>
    </source>
</evidence>
<dbReference type="PANTHER" id="PTHR40088:SF2">
    <property type="entry name" value="SECRETED SUGAR HYDROLASE"/>
    <property type="match status" value="1"/>
</dbReference>
<dbReference type="InterPro" id="IPR006626">
    <property type="entry name" value="PbH1"/>
</dbReference>
<evidence type="ECO:0000313" key="5">
    <source>
        <dbReference type="EMBL" id="MEX3744754.1"/>
    </source>
</evidence>
<comment type="subcellular location">
    <subcellularLocation>
        <location evidence="1">Secreted</location>
    </subcellularLocation>
</comment>
<dbReference type="EMBL" id="JBFRHK010000003">
    <property type="protein sequence ID" value="MEX3744754.1"/>
    <property type="molecule type" value="Genomic_DNA"/>
</dbReference>
<gene>
    <name evidence="5" type="ORF">AB1300_06345</name>
</gene>
<dbReference type="SUPFAM" id="SSF51126">
    <property type="entry name" value="Pectin lyase-like"/>
    <property type="match status" value="1"/>
</dbReference>
<dbReference type="InterPro" id="IPR052052">
    <property type="entry name" value="Polysaccharide_Lyase_9"/>
</dbReference>
<evidence type="ECO:0000256" key="2">
    <source>
        <dbReference type="ARBA" id="ARBA00022525"/>
    </source>
</evidence>
<keyword evidence="6" id="KW-1185">Reference proteome</keyword>
<evidence type="ECO:0000259" key="4">
    <source>
        <dbReference type="Pfam" id="PF13229"/>
    </source>
</evidence>
<organism evidence="5 6">
    <name type="scientific">Lysinibacillus xylanilyticus</name>
    <dbReference type="NCBI Taxonomy" id="582475"/>
    <lineage>
        <taxon>Bacteria</taxon>
        <taxon>Bacillati</taxon>
        <taxon>Bacillota</taxon>
        <taxon>Bacilli</taxon>
        <taxon>Bacillales</taxon>
        <taxon>Bacillaceae</taxon>
        <taxon>Lysinibacillus</taxon>
    </lineage>
</organism>
<protein>
    <submittedName>
        <fullName evidence="5">Right-handed parallel beta-helix repeat-containing protein</fullName>
    </submittedName>
</protein>
<dbReference type="InterPro" id="IPR039448">
    <property type="entry name" value="Beta_helix"/>
</dbReference>
<dbReference type="Proteomes" id="UP001558534">
    <property type="component" value="Unassembled WGS sequence"/>
</dbReference>
<dbReference type="InterPro" id="IPR011050">
    <property type="entry name" value="Pectin_lyase_fold/virulence"/>
</dbReference>
<comment type="caution">
    <text evidence="5">The sequence shown here is derived from an EMBL/GenBank/DDBJ whole genome shotgun (WGS) entry which is preliminary data.</text>
</comment>
<proteinExistence type="predicted"/>
<keyword evidence="2" id="KW-0964">Secreted</keyword>
<dbReference type="SMART" id="SM00710">
    <property type="entry name" value="PbH1"/>
    <property type="match status" value="6"/>
</dbReference>
<reference evidence="5 6" key="1">
    <citation type="submission" date="2024-07" db="EMBL/GenBank/DDBJ databases">
        <title>Characterization of a bacterium isolated from hydrolysated instant sea cucumber by whole-genome sequencing and metabolomics.</title>
        <authorList>
            <person name="Luo X."/>
            <person name="Zhang Z."/>
            <person name="Zheng Z."/>
            <person name="Zhang W."/>
            <person name="Ming T."/>
            <person name="Jiao L."/>
            <person name="Su X."/>
            <person name="Kong F."/>
            <person name="Xu J."/>
        </authorList>
    </citation>
    <scope>NUCLEOTIDE SEQUENCE [LARGE SCALE GENOMIC DNA]</scope>
    <source>
        <strain evidence="5 6">XL-2024</strain>
    </source>
</reference>
<evidence type="ECO:0000256" key="1">
    <source>
        <dbReference type="ARBA" id="ARBA00004613"/>
    </source>
</evidence>